<keyword evidence="1" id="KW-0812">Transmembrane</keyword>
<sequence length="224" mass="23294">MQDNAEQRAAYWPVAVARAVPLAGLGLWITFSADHSAVFGLLVFGVYGIVAGIVLGTIAWLRLGSSGVRTLFLVQAVVSVVAGLVALITDAAVAGSRAPHPGVSFFFLILVIFFAVTGALELYSGYRSRRRYVASTDWFAVGGLTAIAAIVFVAIPPGYSQSFTGPDHVLRVLDSAVVAVGLLGAYGAISAVYLLIAGLSAKWGTQSAATIVAEATPIEDEKHA</sequence>
<evidence type="ECO:0000313" key="3">
    <source>
        <dbReference type="Proteomes" id="UP000636458"/>
    </source>
</evidence>
<feature type="transmembrane region" description="Helical" evidence="1">
    <location>
        <begin position="105"/>
        <end position="126"/>
    </location>
</feature>
<dbReference type="EMBL" id="JAEPES010000004">
    <property type="protein sequence ID" value="MBK4348726.1"/>
    <property type="molecule type" value="Genomic_DNA"/>
</dbReference>
<comment type="caution">
    <text evidence="2">The sequence shown here is derived from an EMBL/GenBank/DDBJ whole genome shotgun (WGS) entry which is preliminary data.</text>
</comment>
<reference evidence="2" key="1">
    <citation type="submission" date="2021-01" db="EMBL/GenBank/DDBJ databases">
        <title>Lacisediminihabitans sp. nov. strain G11-30, isolated from Antarctic Soil.</title>
        <authorList>
            <person name="Li J."/>
        </authorList>
    </citation>
    <scope>NUCLEOTIDE SEQUENCE</scope>
    <source>
        <strain evidence="2">G11-30</strain>
    </source>
</reference>
<dbReference type="Proteomes" id="UP000636458">
    <property type="component" value="Unassembled WGS sequence"/>
</dbReference>
<keyword evidence="1" id="KW-0472">Membrane</keyword>
<evidence type="ECO:0008006" key="4">
    <source>
        <dbReference type="Google" id="ProtNLM"/>
    </source>
</evidence>
<feature type="transmembrane region" description="Helical" evidence="1">
    <location>
        <begin position="37"/>
        <end position="60"/>
    </location>
</feature>
<organism evidence="2 3">
    <name type="scientific">Lacisediminihabitans changchengi</name>
    <dbReference type="NCBI Taxonomy" id="2787634"/>
    <lineage>
        <taxon>Bacteria</taxon>
        <taxon>Bacillati</taxon>
        <taxon>Actinomycetota</taxon>
        <taxon>Actinomycetes</taxon>
        <taxon>Micrococcales</taxon>
        <taxon>Microbacteriaceae</taxon>
        <taxon>Lacisediminihabitans</taxon>
    </lineage>
</organism>
<dbReference type="AlphaFoldDB" id="A0A934SLB6"/>
<keyword evidence="3" id="KW-1185">Reference proteome</keyword>
<proteinExistence type="predicted"/>
<feature type="transmembrane region" description="Helical" evidence="1">
    <location>
        <begin position="138"/>
        <end position="156"/>
    </location>
</feature>
<feature type="transmembrane region" description="Helical" evidence="1">
    <location>
        <begin position="12"/>
        <end position="31"/>
    </location>
</feature>
<keyword evidence="1" id="KW-1133">Transmembrane helix</keyword>
<name>A0A934SLB6_9MICO</name>
<evidence type="ECO:0000313" key="2">
    <source>
        <dbReference type="EMBL" id="MBK4348726.1"/>
    </source>
</evidence>
<evidence type="ECO:0000256" key="1">
    <source>
        <dbReference type="SAM" id="Phobius"/>
    </source>
</evidence>
<feature type="transmembrane region" description="Helical" evidence="1">
    <location>
        <begin position="72"/>
        <end position="93"/>
    </location>
</feature>
<gene>
    <name evidence="2" type="ORF">IV501_13870</name>
</gene>
<dbReference type="RefSeq" id="WP_200556920.1">
    <property type="nucleotide sequence ID" value="NZ_JAEPES010000004.1"/>
</dbReference>
<feature type="transmembrane region" description="Helical" evidence="1">
    <location>
        <begin position="176"/>
        <end position="196"/>
    </location>
</feature>
<accession>A0A934SLB6</accession>
<protein>
    <recommendedName>
        <fullName evidence="4">Acyl-CoA synthetase</fullName>
    </recommendedName>
</protein>